<dbReference type="EMBL" id="JACJII010000001">
    <property type="protein sequence ID" value="MBA9006079.1"/>
    <property type="molecule type" value="Genomic_DNA"/>
</dbReference>
<dbReference type="PANTHER" id="PTHR36836:SF1">
    <property type="entry name" value="COLANIC ACID BIOSYNTHESIS PROTEIN WCAK"/>
    <property type="match status" value="1"/>
</dbReference>
<evidence type="ECO:0000313" key="3">
    <source>
        <dbReference type="Proteomes" id="UP000539313"/>
    </source>
</evidence>
<name>A0A7W3N236_9ACTN</name>
<evidence type="ECO:0000313" key="2">
    <source>
        <dbReference type="EMBL" id="MBA9006079.1"/>
    </source>
</evidence>
<proteinExistence type="predicted"/>
<dbReference type="PANTHER" id="PTHR36836">
    <property type="entry name" value="COLANIC ACID BIOSYNTHESIS PROTEIN WCAK"/>
    <property type="match status" value="1"/>
</dbReference>
<organism evidence="2 3">
    <name type="scientific">Thermomonospora cellulosilytica</name>
    <dbReference type="NCBI Taxonomy" id="1411118"/>
    <lineage>
        <taxon>Bacteria</taxon>
        <taxon>Bacillati</taxon>
        <taxon>Actinomycetota</taxon>
        <taxon>Actinomycetes</taxon>
        <taxon>Streptosporangiales</taxon>
        <taxon>Thermomonosporaceae</taxon>
        <taxon>Thermomonospora</taxon>
    </lineage>
</organism>
<evidence type="ECO:0000259" key="1">
    <source>
        <dbReference type="Pfam" id="PF04230"/>
    </source>
</evidence>
<dbReference type="AlphaFoldDB" id="A0A7W3N236"/>
<dbReference type="GO" id="GO:0016740">
    <property type="term" value="F:transferase activity"/>
    <property type="evidence" value="ECO:0007669"/>
    <property type="project" value="UniProtKB-KW"/>
</dbReference>
<feature type="domain" description="Polysaccharide pyruvyl transferase" evidence="1">
    <location>
        <begin position="23"/>
        <end position="306"/>
    </location>
</feature>
<keyword evidence="3" id="KW-1185">Reference proteome</keyword>
<dbReference type="Pfam" id="PF04230">
    <property type="entry name" value="PS_pyruv_trans"/>
    <property type="match status" value="1"/>
</dbReference>
<reference evidence="2 3" key="1">
    <citation type="submission" date="2020-08" db="EMBL/GenBank/DDBJ databases">
        <title>Sequencing the genomes of 1000 actinobacteria strains.</title>
        <authorList>
            <person name="Klenk H.-P."/>
        </authorList>
    </citation>
    <scope>NUCLEOTIDE SEQUENCE [LARGE SCALE GENOMIC DNA]</scope>
    <source>
        <strain evidence="2 3">DSM 45823</strain>
    </source>
</reference>
<dbReference type="RefSeq" id="WP_182707100.1">
    <property type="nucleotide sequence ID" value="NZ_JACJII010000001.1"/>
</dbReference>
<comment type="caution">
    <text evidence="2">The sequence shown here is derived from an EMBL/GenBank/DDBJ whole genome shotgun (WGS) entry which is preliminary data.</text>
</comment>
<dbReference type="InterPro" id="IPR029062">
    <property type="entry name" value="Class_I_gatase-like"/>
</dbReference>
<gene>
    <name evidence="2" type="ORF">HNR21_004961</name>
</gene>
<accession>A0A7W3N236</accession>
<dbReference type="SUPFAM" id="SSF52317">
    <property type="entry name" value="Class I glutamine amidotransferase-like"/>
    <property type="match status" value="1"/>
</dbReference>
<sequence length="377" mass="41629">MTAPTLHDRSPTIGLLGSYGGLNLGDEAILECVLSCLRHHRPAGRPVVFSRNPEHTRAHHRVAATVAWQRVGREHVRGSIRRLDGLVLGGGGIIYDGEAGGYLRLVRDAQEHGIPTFAYAVGAGPLRDAEDRRIVREVMNDLTDLTVRDEESKLVLEDVGVTRTITVTADPAMLMEPEPFTREMLRDEGVPPDARLIGMSVREPGRAAEHLDVDSYHALLGEVGDFLVRRLDAHLLFVPMEADDVRHSHAVLSHMTAARRGRILHGQYRPAQILGLARHLDLAVGMRLHFLIFMALAGVPFLPLPYAGKVFDFAQVVGAPALTGVARSEAGPLLAEVDRLWDEHADRMPVLRERVAALRERARMTCERFGDFIDKIG</sequence>
<dbReference type="Proteomes" id="UP000539313">
    <property type="component" value="Unassembled WGS sequence"/>
</dbReference>
<protein>
    <submittedName>
        <fullName evidence="2">Polysaccharide pyruvyl transferase CsaB</fullName>
    </submittedName>
</protein>
<dbReference type="InterPro" id="IPR007345">
    <property type="entry name" value="Polysacch_pyruvyl_Trfase"/>
</dbReference>
<keyword evidence="2" id="KW-0808">Transferase</keyword>